<dbReference type="GO" id="GO:0030151">
    <property type="term" value="F:molybdenum ion binding"/>
    <property type="evidence" value="ECO:0007669"/>
    <property type="project" value="InterPro"/>
</dbReference>
<dbReference type="RefSeq" id="WP_108971929.1">
    <property type="nucleotide sequence ID" value="NZ_CP022188.1"/>
</dbReference>
<dbReference type="AlphaFoldDB" id="A0A2U8GZ62"/>
<feature type="domain" description="MOSC" evidence="1">
    <location>
        <begin position="119"/>
        <end position="264"/>
    </location>
</feature>
<reference evidence="2 3" key="1">
    <citation type="submission" date="2017-06" db="EMBL/GenBank/DDBJ databases">
        <title>Azoarcus sp. TSNA42 complete genome sequence.</title>
        <authorList>
            <person name="Woo J.-H."/>
            <person name="Kim H.-S."/>
        </authorList>
    </citation>
    <scope>NUCLEOTIDE SEQUENCE [LARGE SCALE GENOMIC DNA]</scope>
    <source>
        <strain evidence="2 3">TSNA42</strain>
    </source>
</reference>
<accession>A0A2U8GZ62</accession>
<dbReference type="PANTHER" id="PTHR14237">
    <property type="entry name" value="MOLYBDOPTERIN COFACTOR SULFURASE MOSC"/>
    <property type="match status" value="1"/>
</dbReference>
<evidence type="ECO:0000259" key="1">
    <source>
        <dbReference type="PROSITE" id="PS51340"/>
    </source>
</evidence>
<dbReference type="PANTHER" id="PTHR14237:SF19">
    <property type="entry name" value="MITOCHONDRIAL AMIDOXIME REDUCING COMPONENT 1"/>
    <property type="match status" value="1"/>
</dbReference>
<dbReference type="SUPFAM" id="SSF50800">
    <property type="entry name" value="PK beta-barrel domain-like"/>
    <property type="match status" value="1"/>
</dbReference>
<dbReference type="EMBL" id="CP022188">
    <property type="protein sequence ID" value="AWI79007.1"/>
    <property type="molecule type" value="Genomic_DNA"/>
</dbReference>
<dbReference type="Pfam" id="PF03476">
    <property type="entry name" value="MOSC_N"/>
    <property type="match status" value="1"/>
</dbReference>
<dbReference type="PROSITE" id="PS51340">
    <property type="entry name" value="MOSC"/>
    <property type="match status" value="1"/>
</dbReference>
<dbReference type="InterPro" id="IPR005303">
    <property type="entry name" value="MOCOS_middle"/>
</dbReference>
<proteinExistence type="predicted"/>
<dbReference type="GO" id="GO:0003824">
    <property type="term" value="F:catalytic activity"/>
    <property type="evidence" value="ECO:0007669"/>
    <property type="project" value="InterPro"/>
</dbReference>
<evidence type="ECO:0000313" key="2">
    <source>
        <dbReference type="EMBL" id="AWI79007.1"/>
    </source>
</evidence>
<sequence length="265" mass="29410">MSTLTLTQLYRYPVKSLRGAQHPALDIGAKGFSFDRHWMVVDAQGHFLTQRQLPKMALIDTRIDAAGVLTLSAPDMPDITLQGTTQQRIPVTVWEDTVEAALADPAADAWLSRFLAQACRLVQFAEDVQRALDPDYAAPSDQTGFADGFPFLLISQASLDDLNARLEQPLPMQRFRPNLVVNGCEPFAEDTWRVIRIGGVVFRVVKPCARCAITTIDPETALRSPEPLRTLAGYRRHNNMVMFGQNLIHDGPGRLEVGMAVEVLE</sequence>
<dbReference type="InterPro" id="IPR005302">
    <property type="entry name" value="MoCF_Sase_C"/>
</dbReference>
<name>A0A2U8GZ62_9RHOO</name>
<organism evidence="2 3">
    <name type="scientific">Parazoarcus communis</name>
    <dbReference type="NCBI Taxonomy" id="41977"/>
    <lineage>
        <taxon>Bacteria</taxon>
        <taxon>Pseudomonadati</taxon>
        <taxon>Pseudomonadota</taxon>
        <taxon>Betaproteobacteria</taxon>
        <taxon>Rhodocyclales</taxon>
        <taxon>Zoogloeaceae</taxon>
        <taxon>Parazoarcus</taxon>
    </lineage>
</organism>
<gene>
    <name evidence="2" type="ORF">CEW87_06300</name>
</gene>
<dbReference type="OrthoDB" id="581532at2"/>
<dbReference type="GO" id="GO:0030170">
    <property type="term" value="F:pyridoxal phosphate binding"/>
    <property type="evidence" value="ECO:0007669"/>
    <property type="project" value="InterPro"/>
</dbReference>
<dbReference type="Proteomes" id="UP000244902">
    <property type="component" value="Chromosome"/>
</dbReference>
<protein>
    <submittedName>
        <fullName evidence="2">MOSC domain-containing protein</fullName>
    </submittedName>
</protein>
<evidence type="ECO:0000313" key="3">
    <source>
        <dbReference type="Proteomes" id="UP000244902"/>
    </source>
</evidence>
<dbReference type="SUPFAM" id="SSF141673">
    <property type="entry name" value="MOSC N-terminal domain-like"/>
    <property type="match status" value="1"/>
</dbReference>
<dbReference type="InterPro" id="IPR011037">
    <property type="entry name" value="Pyrv_Knase-like_insert_dom_sf"/>
</dbReference>
<dbReference type="Pfam" id="PF03473">
    <property type="entry name" value="MOSC"/>
    <property type="match status" value="1"/>
</dbReference>